<protein>
    <submittedName>
        <fullName evidence="4">IS3 family transposase</fullName>
    </submittedName>
</protein>
<dbReference type="InterPro" id="IPR050900">
    <property type="entry name" value="Transposase_IS3/IS150/IS904"/>
</dbReference>
<dbReference type="InterPro" id="IPR012337">
    <property type="entry name" value="RNaseH-like_sf"/>
</dbReference>
<name>A0A2S7RTS3_ENTMU</name>
<dbReference type="PROSITE" id="PS50994">
    <property type="entry name" value="INTEGRASE"/>
    <property type="match status" value="1"/>
</dbReference>
<comment type="function">
    <text evidence="1">Involved in the transposition of the insertion sequence.</text>
</comment>
<dbReference type="NCBIfam" id="NF033516">
    <property type="entry name" value="transpos_IS3"/>
    <property type="match status" value="1"/>
</dbReference>
<dbReference type="SUPFAM" id="SSF46689">
    <property type="entry name" value="Homeodomain-like"/>
    <property type="match status" value="1"/>
</dbReference>
<dbReference type="Proteomes" id="UP000237934">
    <property type="component" value="Unassembled WGS sequence"/>
</dbReference>
<evidence type="ECO:0000256" key="1">
    <source>
        <dbReference type="ARBA" id="ARBA00002286"/>
    </source>
</evidence>
<organism evidence="4 5">
    <name type="scientific">Enterococcus mundtii</name>
    <dbReference type="NCBI Taxonomy" id="53346"/>
    <lineage>
        <taxon>Bacteria</taxon>
        <taxon>Bacillati</taxon>
        <taxon>Bacillota</taxon>
        <taxon>Bacilli</taxon>
        <taxon>Lactobacillales</taxon>
        <taxon>Enterococcaceae</taxon>
        <taxon>Enterococcus</taxon>
    </lineage>
</organism>
<dbReference type="Pfam" id="PF13518">
    <property type="entry name" value="HTH_28"/>
    <property type="match status" value="2"/>
</dbReference>
<proteinExistence type="predicted"/>
<dbReference type="InterPro" id="IPR036388">
    <property type="entry name" value="WH-like_DNA-bd_sf"/>
</dbReference>
<dbReference type="Pfam" id="PF13333">
    <property type="entry name" value="rve_2"/>
    <property type="match status" value="1"/>
</dbReference>
<dbReference type="PANTHER" id="PTHR46889">
    <property type="entry name" value="TRANSPOSASE INSF FOR INSERTION SEQUENCE IS3B-RELATED"/>
    <property type="match status" value="1"/>
</dbReference>
<dbReference type="InterPro" id="IPR010921">
    <property type="entry name" value="Trp_repressor/repl_initiator"/>
</dbReference>
<dbReference type="InterPro" id="IPR009057">
    <property type="entry name" value="Homeodomain-like_sf"/>
</dbReference>
<dbReference type="InterPro" id="IPR055247">
    <property type="entry name" value="InsJ-like_HTH"/>
</dbReference>
<dbReference type="Gene3D" id="1.10.10.10">
    <property type="entry name" value="Winged helix-like DNA-binding domain superfamily/Winged helix DNA-binding domain"/>
    <property type="match status" value="2"/>
</dbReference>
<dbReference type="GO" id="GO:0015074">
    <property type="term" value="P:DNA integration"/>
    <property type="evidence" value="ECO:0007669"/>
    <property type="project" value="InterPro"/>
</dbReference>
<dbReference type="InterPro" id="IPR036397">
    <property type="entry name" value="RNaseH_sf"/>
</dbReference>
<feature type="domain" description="Integrase catalytic" evidence="3">
    <location>
        <begin position="305"/>
        <end position="467"/>
    </location>
</feature>
<evidence type="ECO:0000313" key="4">
    <source>
        <dbReference type="EMBL" id="PQF23056.1"/>
    </source>
</evidence>
<dbReference type="PANTHER" id="PTHR46889:SF4">
    <property type="entry name" value="TRANSPOSASE INSO FOR INSERTION SEQUENCE ELEMENT IS911B-RELATED"/>
    <property type="match status" value="1"/>
</dbReference>
<dbReference type="GO" id="GO:0043565">
    <property type="term" value="F:sequence-specific DNA binding"/>
    <property type="evidence" value="ECO:0007669"/>
    <property type="project" value="InterPro"/>
</dbReference>
<dbReference type="InterPro" id="IPR025948">
    <property type="entry name" value="HTH-like_dom"/>
</dbReference>
<dbReference type="InterPro" id="IPR001584">
    <property type="entry name" value="Integrase_cat-core"/>
</dbReference>
<dbReference type="RefSeq" id="WP_104871716.1">
    <property type="nucleotide sequence ID" value="NZ_PUAP01000026.1"/>
</dbReference>
<dbReference type="Pfam" id="PF13276">
    <property type="entry name" value="HTH_21"/>
    <property type="match status" value="1"/>
</dbReference>
<comment type="caution">
    <text evidence="4">The sequence shown here is derived from an EMBL/GenBank/DDBJ whole genome shotgun (WGS) entry which is preliminary data.</text>
</comment>
<gene>
    <name evidence="4" type="ORF">CUS89_08010</name>
</gene>
<evidence type="ECO:0000256" key="2">
    <source>
        <dbReference type="SAM" id="Coils"/>
    </source>
</evidence>
<evidence type="ECO:0000313" key="5">
    <source>
        <dbReference type="Proteomes" id="UP000237934"/>
    </source>
</evidence>
<dbReference type="SUPFAM" id="SSF48295">
    <property type="entry name" value="TrpR-like"/>
    <property type="match status" value="1"/>
</dbReference>
<keyword evidence="2" id="KW-0175">Coiled coil</keyword>
<feature type="coiled-coil region" evidence="2">
    <location>
        <begin position="126"/>
        <end position="180"/>
    </location>
</feature>
<reference evidence="4 5" key="1">
    <citation type="journal article" date="2018" name="Pathog. Dis.">
        <title>Whole-genome sequencing based characterization of antimicrobial resistance in Enterococcus.</title>
        <authorList>
            <person name="Tyson G."/>
        </authorList>
    </citation>
    <scope>NUCLEOTIDE SEQUENCE [LARGE SCALE GENOMIC DNA]</scope>
    <source>
        <strain evidence="4 5">CVM N55263</strain>
    </source>
</reference>
<accession>A0A2S7RTS3</accession>
<dbReference type="Gene3D" id="3.30.420.10">
    <property type="entry name" value="Ribonuclease H-like superfamily/Ribonuclease H"/>
    <property type="match status" value="1"/>
</dbReference>
<evidence type="ECO:0000259" key="3">
    <source>
        <dbReference type="PROSITE" id="PS50994"/>
    </source>
</evidence>
<sequence length="470" mass="56188">MAKYHFELKIKIVKEYLSGGGGYRHLANKYGISSKTQVSSWVNTYREYGEKGLFRKRQKQKYSVQFKLNAIELYQTSEMSYREVANALEMNNHALIANWMRNFREAGIEGLSKEKGRPLILTRKKENKKENTITEERDRIKALEKQVRSLQIENAFLKELRKLRKQEAQQRRKNQSHESSPASEDPFKLVELLEILKFPKATYMYWQKRFDRPNPDQEIEEKMLEIRKEHKDYGCLRLKKALENQGVHVNKKKIQRLIKKLGIEVKSYTRKSRRYNSYRGKVGTVAKNRIHRRFYTSICHQKITTDTTEFKYYEVDTTGIVRQKKLYLDPFMDLYNSEIISYRISEKPNALAIMEGLEEAIQITNDCPFRRTFHSDQGWAYQMNAYKNKLKQHKIFQSMSRKGNCLDNSPMENFFSLLKQEIFHGEVYRSFDELKTKIDQYIYYYNHKRIKKKLNWRSPVQFREAVKTAV</sequence>
<dbReference type="Pfam" id="PF00665">
    <property type="entry name" value="rve"/>
    <property type="match status" value="1"/>
</dbReference>
<dbReference type="SUPFAM" id="SSF53098">
    <property type="entry name" value="Ribonuclease H-like"/>
    <property type="match status" value="1"/>
</dbReference>
<dbReference type="InterPro" id="IPR048020">
    <property type="entry name" value="Transpos_IS3"/>
</dbReference>
<dbReference type="EMBL" id="PUAP01000026">
    <property type="protein sequence ID" value="PQF23056.1"/>
    <property type="molecule type" value="Genomic_DNA"/>
</dbReference>
<dbReference type="AlphaFoldDB" id="A0A2S7RTS3"/>